<dbReference type="AlphaFoldDB" id="A0A0E9RFC8"/>
<name>A0A0E9RFC8_ANGAN</name>
<sequence>MLIKKLKNTLRVANCGIVIPVIWYGLTLKRSFAVYSL</sequence>
<keyword evidence="1" id="KW-1133">Transmembrane helix</keyword>
<evidence type="ECO:0000313" key="2">
    <source>
        <dbReference type="EMBL" id="JAH27195.1"/>
    </source>
</evidence>
<reference evidence="2" key="2">
    <citation type="journal article" date="2015" name="Fish Shellfish Immunol.">
        <title>Early steps in the European eel (Anguilla anguilla)-Vibrio vulnificus interaction in the gills: Role of the RtxA13 toxin.</title>
        <authorList>
            <person name="Callol A."/>
            <person name="Pajuelo D."/>
            <person name="Ebbesson L."/>
            <person name="Teles M."/>
            <person name="MacKenzie S."/>
            <person name="Amaro C."/>
        </authorList>
    </citation>
    <scope>NUCLEOTIDE SEQUENCE</scope>
</reference>
<organism evidence="2">
    <name type="scientific">Anguilla anguilla</name>
    <name type="common">European freshwater eel</name>
    <name type="synonym">Muraena anguilla</name>
    <dbReference type="NCBI Taxonomy" id="7936"/>
    <lineage>
        <taxon>Eukaryota</taxon>
        <taxon>Metazoa</taxon>
        <taxon>Chordata</taxon>
        <taxon>Craniata</taxon>
        <taxon>Vertebrata</taxon>
        <taxon>Euteleostomi</taxon>
        <taxon>Actinopterygii</taxon>
        <taxon>Neopterygii</taxon>
        <taxon>Teleostei</taxon>
        <taxon>Anguilliformes</taxon>
        <taxon>Anguillidae</taxon>
        <taxon>Anguilla</taxon>
    </lineage>
</organism>
<keyword evidence="1" id="KW-0472">Membrane</keyword>
<accession>A0A0E9RFC8</accession>
<dbReference type="EMBL" id="GBXM01081382">
    <property type="protein sequence ID" value="JAH27195.1"/>
    <property type="molecule type" value="Transcribed_RNA"/>
</dbReference>
<protein>
    <submittedName>
        <fullName evidence="2">Uncharacterized protein</fullName>
    </submittedName>
</protein>
<evidence type="ECO:0000256" key="1">
    <source>
        <dbReference type="SAM" id="Phobius"/>
    </source>
</evidence>
<proteinExistence type="predicted"/>
<reference evidence="2" key="1">
    <citation type="submission" date="2014-11" db="EMBL/GenBank/DDBJ databases">
        <authorList>
            <person name="Amaro Gonzalez C."/>
        </authorList>
    </citation>
    <scope>NUCLEOTIDE SEQUENCE</scope>
</reference>
<feature type="transmembrane region" description="Helical" evidence="1">
    <location>
        <begin position="12"/>
        <end position="32"/>
    </location>
</feature>
<keyword evidence="1" id="KW-0812">Transmembrane</keyword>